<gene>
    <name evidence="4" type="ORF">H9L22_09380</name>
</gene>
<dbReference type="PANTHER" id="PTHR43072">
    <property type="entry name" value="N-ACETYLTRANSFERASE"/>
    <property type="match status" value="1"/>
</dbReference>
<dbReference type="InterPro" id="IPR016181">
    <property type="entry name" value="Acyl_CoA_acyltransferase"/>
</dbReference>
<dbReference type="EMBL" id="CP060789">
    <property type="protein sequence ID" value="QNP54561.1"/>
    <property type="molecule type" value="Genomic_DNA"/>
</dbReference>
<dbReference type="CDD" id="cd04301">
    <property type="entry name" value="NAT_SF"/>
    <property type="match status" value="1"/>
</dbReference>
<dbReference type="Gene3D" id="3.40.630.30">
    <property type="match status" value="1"/>
</dbReference>
<name>A0A7H0H1Z5_9ACTN</name>
<organism evidence="4 5">
    <name type="scientific">Tessaracoccus defluvii</name>
    <dbReference type="NCBI Taxonomy" id="1285901"/>
    <lineage>
        <taxon>Bacteria</taxon>
        <taxon>Bacillati</taxon>
        <taxon>Actinomycetota</taxon>
        <taxon>Actinomycetes</taxon>
        <taxon>Propionibacteriales</taxon>
        <taxon>Propionibacteriaceae</taxon>
        <taxon>Tessaracoccus</taxon>
    </lineage>
</organism>
<feature type="domain" description="N-acetyltransferase" evidence="3">
    <location>
        <begin position="2"/>
        <end position="159"/>
    </location>
</feature>
<dbReference type="GO" id="GO:0016747">
    <property type="term" value="F:acyltransferase activity, transferring groups other than amino-acyl groups"/>
    <property type="evidence" value="ECO:0007669"/>
    <property type="project" value="InterPro"/>
</dbReference>
<protein>
    <submittedName>
        <fullName evidence="4">N-acetyltransferase</fullName>
    </submittedName>
</protein>
<keyword evidence="1 4" id="KW-0808">Transferase</keyword>
<reference evidence="4 5" key="1">
    <citation type="submission" date="2020-08" db="EMBL/GenBank/DDBJ databases">
        <title>Genome sequence of Tessaracoccus defluvii JCM 17540T.</title>
        <authorList>
            <person name="Hyun D.-W."/>
            <person name="Bae J.-W."/>
        </authorList>
    </citation>
    <scope>NUCLEOTIDE SEQUENCE [LARGE SCALE GENOMIC DNA]</scope>
    <source>
        <strain evidence="4 5">JCM 17540</strain>
    </source>
</reference>
<keyword evidence="5" id="KW-1185">Reference proteome</keyword>
<dbReference type="PANTHER" id="PTHR43072:SF23">
    <property type="entry name" value="UPF0039 PROTEIN C11D3.02C"/>
    <property type="match status" value="1"/>
</dbReference>
<evidence type="ECO:0000259" key="3">
    <source>
        <dbReference type="PROSITE" id="PS51186"/>
    </source>
</evidence>
<evidence type="ECO:0000256" key="2">
    <source>
        <dbReference type="ARBA" id="ARBA00023315"/>
    </source>
</evidence>
<keyword evidence="2" id="KW-0012">Acyltransferase</keyword>
<dbReference type="PROSITE" id="PS51186">
    <property type="entry name" value="GNAT"/>
    <property type="match status" value="1"/>
</dbReference>
<dbReference type="Pfam" id="PF00583">
    <property type="entry name" value="Acetyltransf_1"/>
    <property type="match status" value="1"/>
</dbReference>
<dbReference type="Proteomes" id="UP000516117">
    <property type="component" value="Chromosome"/>
</dbReference>
<accession>A0A7H0H1Z5</accession>
<evidence type="ECO:0000313" key="5">
    <source>
        <dbReference type="Proteomes" id="UP000516117"/>
    </source>
</evidence>
<dbReference type="AlphaFoldDB" id="A0A7H0H1Z5"/>
<evidence type="ECO:0000256" key="1">
    <source>
        <dbReference type="ARBA" id="ARBA00022679"/>
    </source>
</evidence>
<evidence type="ECO:0000313" key="4">
    <source>
        <dbReference type="EMBL" id="QNP54561.1"/>
    </source>
</evidence>
<dbReference type="KEGG" id="tdf:H9L22_09380"/>
<sequence>MPTIRPAHRDDLPAITEIYNEAGVGTTASYAIEPVTLADRVAWFERLNAADFPILVLAEGDQILGFASYGTFRALAGYNHTVEHSVYIRPGHRAAGGGRMLVNALIDYARGRGIHAMVGVIDADNEASIAFHERLGFQVSGRLPEVGRKFGRWLSIVFVTLVFEGPHLD</sequence>
<dbReference type="InterPro" id="IPR000182">
    <property type="entry name" value="GNAT_dom"/>
</dbReference>
<proteinExistence type="predicted"/>
<dbReference type="SUPFAM" id="SSF55729">
    <property type="entry name" value="Acyl-CoA N-acyltransferases (Nat)"/>
    <property type="match status" value="1"/>
</dbReference>
<dbReference type="RefSeq" id="WP_187719701.1">
    <property type="nucleotide sequence ID" value="NZ_BAABBL010000006.1"/>
</dbReference>